<evidence type="ECO:0000256" key="1">
    <source>
        <dbReference type="SAM" id="Phobius"/>
    </source>
</evidence>
<organism evidence="2 3">
    <name type="scientific">Vibrio maritimus</name>
    <dbReference type="NCBI Taxonomy" id="990268"/>
    <lineage>
        <taxon>Bacteria</taxon>
        <taxon>Pseudomonadati</taxon>
        <taxon>Pseudomonadota</taxon>
        <taxon>Gammaproteobacteria</taxon>
        <taxon>Vibrionales</taxon>
        <taxon>Vibrionaceae</taxon>
        <taxon>Vibrio</taxon>
    </lineage>
</organism>
<dbReference type="OrthoDB" id="5871123at2"/>
<accession>A0A090RZE3</accession>
<dbReference type="Proteomes" id="UP000029228">
    <property type="component" value="Unassembled WGS sequence"/>
</dbReference>
<evidence type="ECO:0000313" key="3">
    <source>
        <dbReference type="Proteomes" id="UP000029228"/>
    </source>
</evidence>
<feature type="transmembrane region" description="Helical" evidence="1">
    <location>
        <begin position="46"/>
        <end position="67"/>
    </location>
</feature>
<evidence type="ECO:0000313" key="2">
    <source>
        <dbReference type="EMBL" id="GAL20840.1"/>
    </source>
</evidence>
<name>A0A090RZE3_9VIBR</name>
<dbReference type="STRING" id="990268.JCM19235_3842"/>
<gene>
    <name evidence="2" type="ORF">JCM19235_3842</name>
</gene>
<reference evidence="2 3" key="1">
    <citation type="submission" date="2014-09" db="EMBL/GenBank/DDBJ databases">
        <title>Vibrio maritimus JCM 19235. (C45) whole genome shotgun sequence.</title>
        <authorList>
            <person name="Sawabe T."/>
            <person name="Meirelles P."/>
            <person name="Nakanishi M."/>
            <person name="Sayaka M."/>
            <person name="Hattori M."/>
            <person name="Ohkuma M."/>
        </authorList>
    </citation>
    <scope>NUCLEOTIDE SEQUENCE [LARGE SCALE GENOMIC DNA]</scope>
    <source>
        <strain evidence="3">JCM19235</strain>
    </source>
</reference>
<dbReference type="EMBL" id="BBMR01000006">
    <property type="protein sequence ID" value="GAL20840.1"/>
    <property type="molecule type" value="Genomic_DNA"/>
</dbReference>
<keyword evidence="1" id="KW-0472">Membrane</keyword>
<sequence>MAYLPFYLTPEEFEAYQEEQEKQIKQGLHTHEWSCHNIEEPNRYGAFQFTVLSLIPVALMMAYVGYIGYIKLNGFAAFCVLVLFCTLTYAWYLTVGVDNHYRYVLSEFGFVQKKNRAEPEWVNKVMLIIAWVSAIGCLVAVSVAGPMALAVVVY</sequence>
<keyword evidence="3" id="KW-1185">Reference proteome</keyword>
<comment type="caution">
    <text evidence="2">The sequence shown here is derived from an EMBL/GenBank/DDBJ whole genome shotgun (WGS) entry which is preliminary data.</text>
</comment>
<dbReference type="AlphaFoldDB" id="A0A090RZE3"/>
<protein>
    <submittedName>
        <fullName evidence="2">Uncharacterized protein</fullName>
    </submittedName>
</protein>
<feature type="transmembrane region" description="Helical" evidence="1">
    <location>
        <begin position="128"/>
        <end position="153"/>
    </location>
</feature>
<feature type="transmembrane region" description="Helical" evidence="1">
    <location>
        <begin position="74"/>
        <end position="92"/>
    </location>
</feature>
<keyword evidence="1" id="KW-1133">Transmembrane helix</keyword>
<keyword evidence="1" id="KW-0812">Transmembrane</keyword>
<reference evidence="2 3" key="2">
    <citation type="submission" date="2014-09" db="EMBL/GenBank/DDBJ databases">
        <authorList>
            <consortium name="NBRP consortium"/>
            <person name="Sawabe T."/>
            <person name="Meirelles P."/>
            <person name="Nakanishi M."/>
            <person name="Sayaka M."/>
            <person name="Hattori M."/>
            <person name="Ohkuma M."/>
        </authorList>
    </citation>
    <scope>NUCLEOTIDE SEQUENCE [LARGE SCALE GENOMIC DNA]</scope>
    <source>
        <strain evidence="3">JCM19235</strain>
    </source>
</reference>
<proteinExistence type="predicted"/>